<dbReference type="InterPro" id="IPR052891">
    <property type="entry name" value="DNA-3mA_glycosylase"/>
</dbReference>
<dbReference type="Pfam" id="PF03352">
    <property type="entry name" value="Adenine_glyco"/>
    <property type="match status" value="1"/>
</dbReference>
<accession>A0A1G2QYJ1</accession>
<feature type="binding site" evidence="1">
    <location>
        <position position="180"/>
    </location>
    <ligand>
        <name>Zn(2+)</name>
        <dbReference type="ChEBI" id="CHEBI:29105"/>
    </ligand>
</feature>
<evidence type="ECO:0000256" key="1">
    <source>
        <dbReference type="PIRSR" id="PIRSR604597-1"/>
    </source>
</evidence>
<dbReference type="Proteomes" id="UP000178092">
    <property type="component" value="Unassembled WGS sequence"/>
</dbReference>
<protein>
    <submittedName>
        <fullName evidence="2">DNA-3-methyladenine glycosylase</fullName>
    </submittedName>
</protein>
<dbReference type="EMBL" id="MHTV01000042">
    <property type="protein sequence ID" value="OHA65704.1"/>
    <property type="molecule type" value="Genomic_DNA"/>
</dbReference>
<keyword evidence="1" id="KW-0862">Zinc</keyword>
<evidence type="ECO:0000313" key="2">
    <source>
        <dbReference type="EMBL" id="OHA65704.1"/>
    </source>
</evidence>
<reference evidence="2 3" key="1">
    <citation type="journal article" date="2016" name="Nat. Commun.">
        <title>Thousands of microbial genomes shed light on interconnected biogeochemical processes in an aquifer system.</title>
        <authorList>
            <person name="Anantharaman K."/>
            <person name="Brown C.T."/>
            <person name="Hug L.A."/>
            <person name="Sharon I."/>
            <person name="Castelle C.J."/>
            <person name="Probst A.J."/>
            <person name="Thomas B.C."/>
            <person name="Singh A."/>
            <person name="Wilkins M.J."/>
            <person name="Karaoz U."/>
            <person name="Brodie E.L."/>
            <person name="Williams K.H."/>
            <person name="Hubbard S.S."/>
            <person name="Banfield J.F."/>
        </authorList>
    </citation>
    <scope>NUCLEOTIDE SEQUENCE [LARGE SCALE GENOMIC DNA]</scope>
</reference>
<feature type="binding site" evidence="1">
    <location>
        <position position="18"/>
    </location>
    <ligand>
        <name>Zn(2+)</name>
        <dbReference type="ChEBI" id="CHEBI:29105"/>
    </ligand>
</feature>
<dbReference type="SUPFAM" id="SSF48150">
    <property type="entry name" value="DNA-glycosylase"/>
    <property type="match status" value="1"/>
</dbReference>
<dbReference type="InterPro" id="IPR011257">
    <property type="entry name" value="DNA_glycosylase"/>
</dbReference>
<evidence type="ECO:0000313" key="3">
    <source>
        <dbReference type="Proteomes" id="UP000178092"/>
    </source>
</evidence>
<feature type="binding site" evidence="1">
    <location>
        <position position="5"/>
    </location>
    <ligand>
        <name>Zn(2+)</name>
        <dbReference type="ChEBI" id="CHEBI:29105"/>
    </ligand>
</feature>
<dbReference type="PANTHER" id="PTHR30037">
    <property type="entry name" value="DNA-3-METHYLADENINE GLYCOSYLASE 1"/>
    <property type="match status" value="1"/>
</dbReference>
<dbReference type="GO" id="GO:0046872">
    <property type="term" value="F:metal ion binding"/>
    <property type="evidence" value="ECO:0007669"/>
    <property type="project" value="UniProtKB-KW"/>
</dbReference>
<name>A0A1G2QYJ1_9BACT</name>
<sequence>MRTRCPWANVNTQMQTYHDTEWGVPCHKDSALFEYVLLDSFQAGLSWATILRKRENFRTSFDDFDVQKIANYQNAKVEKLLQDSGIIRHRGKIEATTQNANVFLNIQKEFGSFGVYLWNWMSNQTKKNLWEQESNIPSSTADSDAISKDLKKRGFRFFGTTICYAFMQGAGLVNDHLVSCFRYHEV</sequence>
<keyword evidence="1" id="KW-0479">Metal-binding</keyword>
<dbReference type="GO" id="GO:0008725">
    <property type="term" value="F:DNA-3-methyladenine glycosylase activity"/>
    <property type="evidence" value="ECO:0007669"/>
    <property type="project" value="InterPro"/>
</dbReference>
<dbReference type="GO" id="GO:0006284">
    <property type="term" value="P:base-excision repair"/>
    <property type="evidence" value="ECO:0007669"/>
    <property type="project" value="InterPro"/>
</dbReference>
<dbReference type="NCBIfam" id="TIGR00624">
    <property type="entry name" value="tag"/>
    <property type="match status" value="1"/>
</dbReference>
<dbReference type="InterPro" id="IPR004597">
    <property type="entry name" value="Tag"/>
</dbReference>
<dbReference type="AlphaFoldDB" id="A0A1G2QYJ1"/>
<proteinExistence type="predicted"/>
<dbReference type="InterPro" id="IPR005019">
    <property type="entry name" value="Adenine_glyco"/>
</dbReference>
<dbReference type="Gene3D" id="1.10.340.30">
    <property type="entry name" value="Hypothetical protein, domain 2"/>
    <property type="match status" value="1"/>
</dbReference>
<dbReference type="PANTHER" id="PTHR30037:SF4">
    <property type="entry name" value="DNA-3-METHYLADENINE GLYCOSYLASE I"/>
    <property type="match status" value="1"/>
</dbReference>
<feature type="binding site" evidence="1">
    <location>
        <position position="176"/>
    </location>
    <ligand>
        <name>Zn(2+)</name>
        <dbReference type="ChEBI" id="CHEBI:29105"/>
    </ligand>
</feature>
<organism evidence="2 3">
    <name type="scientific">Candidatus Wildermuthbacteria bacterium RIFCSPHIGHO2_02_FULL_45_25</name>
    <dbReference type="NCBI Taxonomy" id="1802450"/>
    <lineage>
        <taxon>Bacteria</taxon>
        <taxon>Candidatus Wildermuthiibacteriota</taxon>
    </lineage>
</organism>
<comment type="caution">
    <text evidence="2">The sequence shown here is derived from an EMBL/GenBank/DDBJ whole genome shotgun (WGS) entry which is preliminary data.</text>
</comment>
<gene>
    <name evidence="2" type="ORF">A3C04_02195</name>
</gene>